<feature type="coiled-coil region" evidence="6">
    <location>
        <begin position="621"/>
        <end position="658"/>
    </location>
</feature>
<evidence type="ECO:0000259" key="7">
    <source>
        <dbReference type="PROSITE" id="PS50109"/>
    </source>
</evidence>
<dbReference type="InterPro" id="IPR035965">
    <property type="entry name" value="PAS-like_dom_sf"/>
</dbReference>
<protein>
    <recommendedName>
        <fullName evidence="2">histidine kinase</fullName>
        <ecNumber evidence="2">2.7.13.3</ecNumber>
    </recommendedName>
</protein>
<feature type="domain" description="PAS" evidence="8">
    <location>
        <begin position="133"/>
        <end position="204"/>
    </location>
</feature>
<keyword evidence="6" id="KW-0175">Coiled coil</keyword>
<dbReference type="SMART" id="SM00086">
    <property type="entry name" value="PAC"/>
    <property type="match status" value="5"/>
</dbReference>
<dbReference type="CDD" id="cd00130">
    <property type="entry name" value="PAS"/>
    <property type="match status" value="3"/>
</dbReference>
<dbReference type="InterPro" id="IPR052162">
    <property type="entry name" value="Sensor_kinase/Photoreceptor"/>
</dbReference>
<dbReference type="SUPFAM" id="SSF55785">
    <property type="entry name" value="PYP-like sensor domain (PAS domain)"/>
    <property type="match status" value="5"/>
</dbReference>
<dbReference type="InterPro" id="IPR036890">
    <property type="entry name" value="HATPase_C_sf"/>
</dbReference>
<evidence type="ECO:0000256" key="5">
    <source>
        <dbReference type="ARBA" id="ARBA00022777"/>
    </source>
</evidence>
<gene>
    <name evidence="10" type="ORF">ACFOUT_12955</name>
</gene>
<dbReference type="InterPro" id="IPR013655">
    <property type="entry name" value="PAS_fold_3"/>
</dbReference>
<dbReference type="PROSITE" id="PS50109">
    <property type="entry name" value="HIS_KIN"/>
    <property type="match status" value="1"/>
</dbReference>
<feature type="domain" description="PAC" evidence="9">
    <location>
        <begin position="199"/>
        <end position="258"/>
    </location>
</feature>
<dbReference type="Gene3D" id="3.30.450.20">
    <property type="entry name" value="PAS domain"/>
    <property type="match status" value="5"/>
</dbReference>
<evidence type="ECO:0000259" key="8">
    <source>
        <dbReference type="PROSITE" id="PS50112"/>
    </source>
</evidence>
<feature type="domain" description="Histidine kinase" evidence="7">
    <location>
        <begin position="661"/>
        <end position="872"/>
    </location>
</feature>
<dbReference type="EC" id="2.7.13.3" evidence="2"/>
<dbReference type="NCBIfam" id="TIGR00229">
    <property type="entry name" value="sensory_box"/>
    <property type="match status" value="2"/>
</dbReference>
<reference evidence="11" key="1">
    <citation type="journal article" date="2019" name="Int. J. Syst. Evol. Microbiol.">
        <title>The Global Catalogue of Microorganisms (GCM) 10K type strain sequencing project: providing services to taxonomists for standard genome sequencing and annotation.</title>
        <authorList>
            <consortium name="The Broad Institute Genomics Platform"/>
            <consortium name="The Broad Institute Genome Sequencing Center for Infectious Disease"/>
            <person name="Wu L."/>
            <person name="Ma J."/>
        </authorList>
    </citation>
    <scope>NUCLEOTIDE SEQUENCE [LARGE SCALE GENOMIC DNA]</scope>
    <source>
        <strain evidence="11">CECT 7477</strain>
    </source>
</reference>
<dbReference type="Gene3D" id="2.10.70.100">
    <property type="match status" value="3"/>
</dbReference>
<dbReference type="PROSITE" id="PS50112">
    <property type="entry name" value="PAS"/>
    <property type="match status" value="2"/>
</dbReference>
<dbReference type="PRINTS" id="PR00344">
    <property type="entry name" value="BCTRLSENSOR"/>
</dbReference>
<dbReference type="Gene3D" id="3.30.565.10">
    <property type="entry name" value="Histidine kinase-like ATPase, C-terminal domain"/>
    <property type="match status" value="1"/>
</dbReference>
<feature type="domain" description="PAC" evidence="9">
    <location>
        <begin position="463"/>
        <end position="515"/>
    </location>
</feature>
<dbReference type="SMART" id="SM00387">
    <property type="entry name" value="HATPase_c"/>
    <property type="match status" value="1"/>
</dbReference>
<dbReference type="SUPFAM" id="SSF55874">
    <property type="entry name" value="ATPase domain of HSP90 chaperone/DNA topoisomerase II/histidine kinase"/>
    <property type="match status" value="1"/>
</dbReference>
<dbReference type="Pfam" id="PF08447">
    <property type="entry name" value="PAS_3"/>
    <property type="match status" value="2"/>
</dbReference>
<dbReference type="PANTHER" id="PTHR43304:SF1">
    <property type="entry name" value="PAC DOMAIN-CONTAINING PROTEIN"/>
    <property type="match status" value="1"/>
</dbReference>
<dbReference type="EMBL" id="JBHSAW010000010">
    <property type="protein sequence ID" value="MFC4096790.1"/>
    <property type="molecule type" value="Genomic_DNA"/>
</dbReference>
<dbReference type="Pfam" id="PF13426">
    <property type="entry name" value="PAS_9"/>
    <property type="match status" value="1"/>
</dbReference>
<accession>A0ABV8JYF6</accession>
<dbReference type="InterPro" id="IPR005467">
    <property type="entry name" value="His_kinase_dom"/>
</dbReference>
<feature type="domain" description="PAS" evidence="8">
    <location>
        <begin position="509"/>
        <end position="562"/>
    </location>
</feature>
<comment type="catalytic activity">
    <reaction evidence="1">
        <text>ATP + protein L-histidine = ADP + protein N-phospho-L-histidine.</text>
        <dbReference type="EC" id="2.7.13.3"/>
    </reaction>
</comment>
<keyword evidence="5" id="KW-0418">Kinase</keyword>
<evidence type="ECO:0000313" key="10">
    <source>
        <dbReference type="EMBL" id="MFC4096790.1"/>
    </source>
</evidence>
<evidence type="ECO:0000313" key="11">
    <source>
        <dbReference type="Proteomes" id="UP001595814"/>
    </source>
</evidence>
<evidence type="ECO:0000259" key="9">
    <source>
        <dbReference type="PROSITE" id="PS50113"/>
    </source>
</evidence>
<dbReference type="PROSITE" id="PS50113">
    <property type="entry name" value="PAC"/>
    <property type="match status" value="3"/>
</dbReference>
<dbReference type="Gene3D" id="1.10.287.130">
    <property type="match status" value="1"/>
</dbReference>
<dbReference type="InterPro" id="IPR013767">
    <property type="entry name" value="PAS_fold"/>
</dbReference>
<dbReference type="PANTHER" id="PTHR43304">
    <property type="entry name" value="PHYTOCHROME-LIKE PROTEIN CPH1"/>
    <property type="match status" value="1"/>
</dbReference>
<name>A0ABV8JYF6_9FLAO</name>
<organism evidence="10 11">
    <name type="scientific">Euzebyella saccharophila</name>
    <dbReference type="NCBI Taxonomy" id="679664"/>
    <lineage>
        <taxon>Bacteria</taxon>
        <taxon>Pseudomonadati</taxon>
        <taxon>Bacteroidota</taxon>
        <taxon>Flavobacteriia</taxon>
        <taxon>Flavobacteriales</taxon>
        <taxon>Flavobacteriaceae</taxon>
        <taxon>Euzebyella</taxon>
    </lineage>
</organism>
<comment type="caution">
    <text evidence="10">The sequence shown here is derived from an EMBL/GenBank/DDBJ whole genome shotgun (WGS) entry which is preliminary data.</text>
</comment>
<keyword evidence="11" id="KW-1185">Reference proteome</keyword>
<dbReference type="InterPro" id="IPR003594">
    <property type="entry name" value="HATPase_dom"/>
</dbReference>
<dbReference type="Proteomes" id="UP001595814">
    <property type="component" value="Unassembled WGS sequence"/>
</dbReference>
<dbReference type="InterPro" id="IPR000700">
    <property type="entry name" value="PAS-assoc_C"/>
</dbReference>
<keyword evidence="3" id="KW-0597">Phosphoprotein</keyword>
<dbReference type="Pfam" id="PF02518">
    <property type="entry name" value="HATPase_c"/>
    <property type="match status" value="1"/>
</dbReference>
<dbReference type="SMART" id="SM00091">
    <property type="entry name" value="PAS"/>
    <property type="match status" value="3"/>
</dbReference>
<dbReference type="InterPro" id="IPR001610">
    <property type="entry name" value="PAC"/>
</dbReference>
<keyword evidence="4" id="KW-0808">Transferase</keyword>
<proteinExistence type="predicted"/>
<evidence type="ECO:0000256" key="6">
    <source>
        <dbReference type="SAM" id="Coils"/>
    </source>
</evidence>
<dbReference type="Pfam" id="PF00989">
    <property type="entry name" value="PAS"/>
    <property type="match status" value="1"/>
</dbReference>
<evidence type="ECO:0000256" key="1">
    <source>
        <dbReference type="ARBA" id="ARBA00000085"/>
    </source>
</evidence>
<evidence type="ECO:0000256" key="4">
    <source>
        <dbReference type="ARBA" id="ARBA00022679"/>
    </source>
</evidence>
<sequence>MKENNNFPSEDKLYSVARIGHWYLNFENQTSSLDDVTCSILEVPLNSTTTLDHSKIFYVNDADHQRINSKLRDIMQSGGAFTEEVQLQTPKKNIIWVMLAASAEMIEGKCKLIKGLTMDITAQKKLQVELSTSNQLFNVAQEKAQLGHWLWDAKTKLATCSDNMCELLGIEKGSEVPLETLLKDVHPDDLEDVQASLAISMQTKVYKSFTHRIVFNGHVRYIKVIGEVNTDENGNIVSVLGISQDITEQKNFENEILRKNHLLNVAEQKAHMGHWYWQDQTDYILGSWNLFKLFGIEFEEEKAPIKSLLKFVHPKDLKKVEEYRSRALKERKLDQLVFRIILVNNEIRTLMVTGEVYEDKDSGRIKEILGIFQDITEQKTFETEILKKNNLLNLAEEKALMGHWHLKLGNRYTTWSTNLLAMYGMDTKDSKVSFEEMLSYVHPDDKKILLEHRKTGDRTGTFEDFIHRIILKDGSEKTLKVKQTVYTNENGEIEDVIGVCQDITLQFKEEAKIRNILDSAPYPNLILNKDGIIEMVNNEAQRMFGYSNKELIGQNIKLLIPERFYSSGILLREDFFDNPRIVSVNVAEQLFMKSKKGKEIPVEVTVGPVFTNEGVLGAWVARDVTKEIEDEEKILASKKELEALADELKAQNHQLEDFSHITTHNLRAPVNNLNALLSLYKISKPEGEKGILFEKFEKVIDHLTLTLDTLVDTLKVQTEDTVLLKELSFSSVLSKTQEILTAEIEKTGATISADFSQIDSIVYNPIYMDSIFQNLIGNALKYKHPDRKPVIEITSKIKGDHIHLIFKDNGLGMNLERYGDKLFKMNKVFHKHPEAKGVGLYMTKTQIESLGGKISAISKVNEGSTFTIELVQ</sequence>
<feature type="domain" description="PAC" evidence="9">
    <location>
        <begin position="334"/>
        <end position="387"/>
    </location>
</feature>
<dbReference type="InterPro" id="IPR000014">
    <property type="entry name" value="PAS"/>
</dbReference>
<evidence type="ECO:0000256" key="2">
    <source>
        <dbReference type="ARBA" id="ARBA00012438"/>
    </source>
</evidence>
<evidence type="ECO:0000256" key="3">
    <source>
        <dbReference type="ARBA" id="ARBA00022553"/>
    </source>
</evidence>
<dbReference type="InterPro" id="IPR004358">
    <property type="entry name" value="Sig_transdc_His_kin-like_C"/>
</dbReference>
<dbReference type="RefSeq" id="WP_192461533.1">
    <property type="nucleotide sequence ID" value="NZ_JACYFJ010000002.1"/>
</dbReference>